<name>A0A8T0DH31_9TREM</name>
<feature type="compositionally biased region" description="Polar residues" evidence="1">
    <location>
        <begin position="566"/>
        <end position="586"/>
    </location>
</feature>
<keyword evidence="4" id="KW-1185">Reference proteome</keyword>
<feature type="transmembrane region" description="Helical" evidence="2">
    <location>
        <begin position="384"/>
        <end position="406"/>
    </location>
</feature>
<evidence type="ECO:0000313" key="3">
    <source>
        <dbReference type="EMBL" id="KAF8566960.1"/>
    </source>
</evidence>
<keyword evidence="2" id="KW-1133">Transmembrane helix</keyword>
<comment type="caution">
    <text evidence="3">The sequence shown here is derived from an EMBL/GenBank/DDBJ whole genome shotgun (WGS) entry which is preliminary data.</text>
</comment>
<evidence type="ECO:0000313" key="4">
    <source>
        <dbReference type="Proteomes" id="UP000699462"/>
    </source>
</evidence>
<gene>
    <name evidence="3" type="ORF">P879_03073</name>
</gene>
<dbReference type="Proteomes" id="UP000699462">
    <property type="component" value="Unassembled WGS sequence"/>
</dbReference>
<accession>A0A8T0DH31</accession>
<evidence type="ECO:0000256" key="1">
    <source>
        <dbReference type="SAM" id="MobiDB-lite"/>
    </source>
</evidence>
<keyword evidence="2" id="KW-0472">Membrane</keyword>
<protein>
    <submittedName>
        <fullName evidence="3">Uncharacterized protein</fullName>
    </submittedName>
</protein>
<keyword evidence="2" id="KW-0812">Transmembrane</keyword>
<proteinExistence type="predicted"/>
<dbReference type="OrthoDB" id="6265198at2759"/>
<sequence>MIIHSEKLCPNFIVDIGLPCDEKTSFCRSKNAVCQPLNPIHFTESSQSTIWPKHAEEINEQVHHSKDISVCQCKENSISVYQKTLDYFECFPKLAHVAAECDACAQRNGDCYDLNGDGVGDGCKCPSDRSTMTNRKESAENVCAQVHVMESNLREAPMLLLVIYPQKAAVQYEALLEVSVNRSIHTPNRDIQIPLKCVASSVEQASSHDPRQVLEIIMGQNHLPLKRLSTGRKLVDLRVINEVNKEIYTAAEGARIRLDALLLDDTGFYKVISVEHCYYSNRSTSLSSKNPEELTMFVYKGVSKHLLEVNGSIPARLGFMERWAHIEVQTGPTLSSSPNSPTVPANTYVRSEFADLGFATLSSPLANSNSLRCHYALCLNIAHIIWISAVLLSLLTLVCLVFLGMYRRYRFLKEKTKPQMLHQSTVSPTSTCCHEILSKVNWTTLASNIYHQNPECLDKNSPPVCIVPLTDQYMLDTVNRSQMAQSVFASEPSDISYLQTNRLLKCSQAPLKTVRNCVGSLQDDNGYSSMNIAVNRKAISASENYCYCDNLKPVVNSKHTECHSVTPLQSTDANNNNGSIEQSQAPKSPETKYGARIHSAFTKNPEGAEYHSSGLHFCKHSPSDFRIEDTNTVIPETYFTRGNRSIFSGSNISKPNSVIVNCSHSDDLILLNNCGTVTNDSFATVKAVHR</sequence>
<evidence type="ECO:0000256" key="2">
    <source>
        <dbReference type="SAM" id="Phobius"/>
    </source>
</evidence>
<dbReference type="AlphaFoldDB" id="A0A8T0DH31"/>
<feature type="region of interest" description="Disordered" evidence="1">
    <location>
        <begin position="566"/>
        <end position="591"/>
    </location>
</feature>
<reference evidence="3 4" key="1">
    <citation type="submission" date="2019-07" db="EMBL/GenBank/DDBJ databases">
        <title>Annotation for the trematode Paragonimus westermani.</title>
        <authorList>
            <person name="Choi Y.-J."/>
        </authorList>
    </citation>
    <scope>NUCLEOTIDE SEQUENCE [LARGE SCALE GENOMIC DNA]</scope>
    <source>
        <strain evidence="3">180907_Pwestermani</strain>
    </source>
</reference>
<dbReference type="EMBL" id="JTDF01004365">
    <property type="protein sequence ID" value="KAF8566960.1"/>
    <property type="molecule type" value="Genomic_DNA"/>
</dbReference>
<organism evidence="3 4">
    <name type="scientific">Paragonimus westermani</name>
    <dbReference type="NCBI Taxonomy" id="34504"/>
    <lineage>
        <taxon>Eukaryota</taxon>
        <taxon>Metazoa</taxon>
        <taxon>Spiralia</taxon>
        <taxon>Lophotrochozoa</taxon>
        <taxon>Platyhelminthes</taxon>
        <taxon>Trematoda</taxon>
        <taxon>Digenea</taxon>
        <taxon>Plagiorchiida</taxon>
        <taxon>Troglotremata</taxon>
        <taxon>Troglotrematidae</taxon>
        <taxon>Paragonimus</taxon>
    </lineage>
</organism>